<accession>A0A6J5ZPZ7</accession>
<feature type="transmembrane region" description="Helical" evidence="1">
    <location>
        <begin position="235"/>
        <end position="259"/>
    </location>
</feature>
<dbReference type="InterPro" id="IPR001173">
    <property type="entry name" value="Glyco_trans_2-like"/>
</dbReference>
<dbReference type="InterPro" id="IPR029044">
    <property type="entry name" value="Nucleotide-diphossugar_trans"/>
</dbReference>
<evidence type="ECO:0000313" key="3">
    <source>
        <dbReference type="EMBL" id="CAB4343518.1"/>
    </source>
</evidence>
<sequence length="317" mass="35691">METVQRKLISVVIPAFNEEANIQQLSERLAAVFDNEPKYDFEAIIVENGSVDKTFEQSVAARDRDPRFKVLQLSRNFRMDGGLTAGLANTSGDAAVLMAADLQDPPELIHKFLRKWEEGYEIVYQIVTDRKGTGPIRRMNSQLFYWIAGMMTDGRIPRNVSDFRLVDRKVYETVNVMEERNRFVRGLFAWVGFSSIGIEAERAPRTGGVSGAHTFGVIDLAFKGIFAHSYKPLRLISLFGLTLSALSFLAIILFAIRFLVDGVPFAGFGTIVCLFLLMFGFLFTMLGIVSEYVGLIYEEVKQRPNFVVRTKVGLDDD</sequence>
<reference evidence="3" key="1">
    <citation type="submission" date="2020-05" db="EMBL/GenBank/DDBJ databases">
        <authorList>
            <person name="Chiriac C."/>
            <person name="Salcher M."/>
            <person name="Ghai R."/>
            <person name="Kavagutti S V."/>
        </authorList>
    </citation>
    <scope>NUCLEOTIDE SEQUENCE</scope>
</reference>
<dbReference type="Pfam" id="PF00535">
    <property type="entry name" value="Glycos_transf_2"/>
    <property type="match status" value="1"/>
</dbReference>
<dbReference type="EMBL" id="CAESAO010000061">
    <property type="protein sequence ID" value="CAB4343518.1"/>
    <property type="molecule type" value="Genomic_DNA"/>
</dbReference>
<feature type="transmembrane region" description="Helical" evidence="1">
    <location>
        <begin position="265"/>
        <end position="289"/>
    </location>
</feature>
<evidence type="ECO:0000256" key="1">
    <source>
        <dbReference type="SAM" id="Phobius"/>
    </source>
</evidence>
<keyword evidence="1" id="KW-0812">Transmembrane</keyword>
<proteinExistence type="predicted"/>
<feature type="domain" description="Glycosyltransferase 2-like" evidence="2">
    <location>
        <begin position="10"/>
        <end position="172"/>
    </location>
</feature>
<dbReference type="CDD" id="cd04187">
    <property type="entry name" value="DPM1_like_bac"/>
    <property type="match status" value="1"/>
</dbReference>
<dbReference type="PANTHER" id="PTHR48090:SF8">
    <property type="entry name" value="GLYCOSYLTRANSFERASE CSBB-RELATED"/>
    <property type="match status" value="1"/>
</dbReference>
<organism evidence="3">
    <name type="scientific">freshwater metagenome</name>
    <dbReference type="NCBI Taxonomy" id="449393"/>
    <lineage>
        <taxon>unclassified sequences</taxon>
        <taxon>metagenomes</taxon>
        <taxon>ecological metagenomes</taxon>
    </lineage>
</organism>
<dbReference type="Gene3D" id="3.90.550.10">
    <property type="entry name" value="Spore Coat Polysaccharide Biosynthesis Protein SpsA, Chain A"/>
    <property type="match status" value="1"/>
</dbReference>
<dbReference type="PANTHER" id="PTHR48090">
    <property type="entry name" value="UNDECAPRENYL-PHOSPHATE 4-DEOXY-4-FORMAMIDO-L-ARABINOSE TRANSFERASE-RELATED"/>
    <property type="match status" value="1"/>
</dbReference>
<gene>
    <name evidence="3" type="ORF">UFOPK3522_00839</name>
</gene>
<protein>
    <submittedName>
        <fullName evidence="3">Unannotated protein</fullName>
    </submittedName>
</protein>
<dbReference type="AlphaFoldDB" id="A0A6J5ZPZ7"/>
<evidence type="ECO:0000259" key="2">
    <source>
        <dbReference type="Pfam" id="PF00535"/>
    </source>
</evidence>
<dbReference type="SUPFAM" id="SSF53448">
    <property type="entry name" value="Nucleotide-diphospho-sugar transferases"/>
    <property type="match status" value="1"/>
</dbReference>
<keyword evidence="1" id="KW-0472">Membrane</keyword>
<dbReference type="GO" id="GO:0005886">
    <property type="term" value="C:plasma membrane"/>
    <property type="evidence" value="ECO:0007669"/>
    <property type="project" value="TreeGrafter"/>
</dbReference>
<name>A0A6J5ZPZ7_9ZZZZ</name>
<keyword evidence="1" id="KW-1133">Transmembrane helix</keyword>
<dbReference type="InterPro" id="IPR050256">
    <property type="entry name" value="Glycosyltransferase_2"/>
</dbReference>